<dbReference type="AlphaFoldDB" id="A0A0C4E6K6"/>
<evidence type="ECO:0000259" key="2">
    <source>
        <dbReference type="Pfam" id="PF10645"/>
    </source>
</evidence>
<dbReference type="OMA" id="DPAQYVC"/>
<keyword evidence="5" id="KW-1185">Reference proteome</keyword>
<dbReference type="VEuPathDB" id="FungiDB:MAPG_08149"/>
<evidence type="ECO:0000313" key="3">
    <source>
        <dbReference type="EMBL" id="KLU89175.1"/>
    </source>
</evidence>
<reference evidence="3" key="1">
    <citation type="submission" date="2010-05" db="EMBL/GenBank/DDBJ databases">
        <title>The Genome Sequence of Magnaporthe poae strain ATCC 64411.</title>
        <authorList>
            <consortium name="The Broad Institute Genome Sequencing Platform"/>
            <consortium name="Broad Institute Genome Sequencing Center for Infectious Disease"/>
            <person name="Ma L.-J."/>
            <person name="Dead R."/>
            <person name="Young S."/>
            <person name="Zeng Q."/>
            <person name="Koehrsen M."/>
            <person name="Alvarado L."/>
            <person name="Berlin A."/>
            <person name="Chapman S.B."/>
            <person name="Chen Z."/>
            <person name="Freedman E."/>
            <person name="Gellesch M."/>
            <person name="Goldberg J."/>
            <person name="Griggs A."/>
            <person name="Gujja S."/>
            <person name="Heilman E.R."/>
            <person name="Heiman D."/>
            <person name="Hepburn T."/>
            <person name="Howarth C."/>
            <person name="Jen D."/>
            <person name="Larson L."/>
            <person name="Mehta T."/>
            <person name="Neiman D."/>
            <person name="Pearson M."/>
            <person name="Roberts A."/>
            <person name="Saif S."/>
            <person name="Shea T."/>
            <person name="Shenoy N."/>
            <person name="Sisk P."/>
            <person name="Stolte C."/>
            <person name="Sykes S."/>
            <person name="Walk T."/>
            <person name="White J."/>
            <person name="Yandava C."/>
            <person name="Haas B."/>
            <person name="Nusbaum C."/>
            <person name="Birren B."/>
        </authorList>
    </citation>
    <scope>NUCLEOTIDE SEQUENCE</scope>
    <source>
        <strain evidence="3">ATCC 64411</strain>
    </source>
</reference>
<gene>
    <name evidence="3" type="ORF">MAPG_08149</name>
</gene>
<dbReference type="OrthoDB" id="5430620at2759"/>
<dbReference type="InterPro" id="IPR052820">
    <property type="entry name" value="PhiA_domain"/>
</dbReference>
<reference evidence="3" key="3">
    <citation type="submission" date="2011-03" db="EMBL/GenBank/DDBJ databases">
        <title>Annotation of Magnaporthe poae ATCC 64411.</title>
        <authorList>
            <person name="Ma L.-J."/>
            <person name="Dead R."/>
            <person name="Young S.K."/>
            <person name="Zeng Q."/>
            <person name="Gargeya S."/>
            <person name="Fitzgerald M."/>
            <person name="Haas B."/>
            <person name="Abouelleil A."/>
            <person name="Alvarado L."/>
            <person name="Arachchi H.M."/>
            <person name="Berlin A."/>
            <person name="Brown A."/>
            <person name="Chapman S.B."/>
            <person name="Chen Z."/>
            <person name="Dunbar C."/>
            <person name="Freedman E."/>
            <person name="Gearin G."/>
            <person name="Gellesch M."/>
            <person name="Goldberg J."/>
            <person name="Griggs A."/>
            <person name="Gujja S."/>
            <person name="Heiman D."/>
            <person name="Howarth C."/>
            <person name="Larson L."/>
            <person name="Lui A."/>
            <person name="MacDonald P.J.P."/>
            <person name="Mehta T."/>
            <person name="Montmayeur A."/>
            <person name="Murphy C."/>
            <person name="Neiman D."/>
            <person name="Pearson M."/>
            <person name="Priest M."/>
            <person name="Roberts A."/>
            <person name="Saif S."/>
            <person name="Shea T."/>
            <person name="Shenoy N."/>
            <person name="Sisk P."/>
            <person name="Stolte C."/>
            <person name="Sykes S."/>
            <person name="Yandava C."/>
            <person name="Wortman J."/>
            <person name="Nusbaum C."/>
            <person name="Birren B."/>
        </authorList>
    </citation>
    <scope>NUCLEOTIDE SEQUENCE</scope>
    <source>
        <strain evidence="3">ATCC 64411</strain>
    </source>
</reference>
<dbReference type="GO" id="GO:0030246">
    <property type="term" value="F:carbohydrate binding"/>
    <property type="evidence" value="ECO:0007669"/>
    <property type="project" value="InterPro"/>
</dbReference>
<reference evidence="5" key="2">
    <citation type="submission" date="2010-05" db="EMBL/GenBank/DDBJ databases">
        <title>The genome sequence of Magnaporthe poae strain ATCC 64411.</title>
        <authorList>
            <person name="Ma L.-J."/>
            <person name="Dead R."/>
            <person name="Young S."/>
            <person name="Zeng Q."/>
            <person name="Koehrsen M."/>
            <person name="Alvarado L."/>
            <person name="Berlin A."/>
            <person name="Chapman S.B."/>
            <person name="Chen Z."/>
            <person name="Freedman E."/>
            <person name="Gellesch M."/>
            <person name="Goldberg J."/>
            <person name="Griggs A."/>
            <person name="Gujja S."/>
            <person name="Heilman E.R."/>
            <person name="Heiman D."/>
            <person name="Hepburn T."/>
            <person name="Howarth C."/>
            <person name="Jen D."/>
            <person name="Larson L."/>
            <person name="Mehta T."/>
            <person name="Neiman D."/>
            <person name="Pearson M."/>
            <person name="Roberts A."/>
            <person name="Saif S."/>
            <person name="Shea T."/>
            <person name="Shenoy N."/>
            <person name="Sisk P."/>
            <person name="Stolte C."/>
            <person name="Sykes S."/>
            <person name="Walk T."/>
            <person name="White J."/>
            <person name="Yandava C."/>
            <person name="Haas B."/>
            <person name="Nusbaum C."/>
            <person name="Birren B."/>
        </authorList>
    </citation>
    <scope>NUCLEOTIDE SEQUENCE [LARGE SCALE GENOMIC DNA]</scope>
    <source>
        <strain evidence="5">ATCC 64411 / 73-15</strain>
    </source>
</reference>
<keyword evidence="1" id="KW-0732">Signal</keyword>
<dbReference type="EMBL" id="ADBL01001970">
    <property type="status" value="NOT_ANNOTATED_CDS"/>
    <property type="molecule type" value="Genomic_DNA"/>
</dbReference>
<dbReference type="EMBL" id="GL876972">
    <property type="protein sequence ID" value="KLU89175.1"/>
    <property type="molecule type" value="Genomic_DNA"/>
</dbReference>
<protein>
    <recommendedName>
        <fullName evidence="2">Endo-1,3(4)-beta-glucanase 1 carbohydrate binding domain-containing protein</fullName>
    </recommendedName>
</protein>
<reference evidence="4" key="4">
    <citation type="journal article" date="2015" name="G3 (Bethesda)">
        <title>Genome sequences of three phytopathogenic species of the Magnaporthaceae family of fungi.</title>
        <authorList>
            <person name="Okagaki L.H."/>
            <person name="Nunes C.C."/>
            <person name="Sailsbery J."/>
            <person name="Clay B."/>
            <person name="Brown D."/>
            <person name="John T."/>
            <person name="Oh Y."/>
            <person name="Young N."/>
            <person name="Fitzgerald M."/>
            <person name="Haas B.J."/>
            <person name="Zeng Q."/>
            <person name="Young S."/>
            <person name="Adiconis X."/>
            <person name="Fan L."/>
            <person name="Levin J.Z."/>
            <person name="Mitchell T.K."/>
            <person name="Okubara P.A."/>
            <person name="Farman M.L."/>
            <person name="Kohn L.M."/>
            <person name="Birren B."/>
            <person name="Ma L.-J."/>
            <person name="Dean R.A."/>
        </authorList>
    </citation>
    <scope>NUCLEOTIDE SEQUENCE</scope>
    <source>
        <strain evidence="4">ATCC 64411 / 73-15</strain>
    </source>
</reference>
<dbReference type="Pfam" id="PF10645">
    <property type="entry name" value="Carb_bind"/>
    <property type="match status" value="1"/>
</dbReference>
<accession>A0A0C4E6K6</accession>
<evidence type="ECO:0000256" key="1">
    <source>
        <dbReference type="SAM" id="SignalP"/>
    </source>
</evidence>
<dbReference type="EnsemblFungi" id="MAPG_08149T0">
    <property type="protein sequence ID" value="MAPG_08149T0"/>
    <property type="gene ID" value="MAPG_08149"/>
</dbReference>
<sequence>MARLTKRLTALALTLLLPAATQAAQCGSAIYDPANYVCHDNQFLCPVVNGEGLSYCNGACYSRFMYQCVNSGTVLAQLPRLDDGARFALRAWNPTSTAVHNKPVAACGRTWTVGGPTCAYCPVEVVGAACPAGNATAMAYPGAMNAMVPGGQAYYLDANWGVGYTQAHSASVPLGATLGGLVAYQGGGFVNLNGPGTNWVACPPTAGGDGTGWRLRSENATTAGDRGNCVGINLAVEIVANQASAWQYT</sequence>
<organism evidence="4 5">
    <name type="scientific">Magnaporthiopsis poae (strain ATCC 64411 / 73-15)</name>
    <name type="common">Kentucky bluegrass fungus</name>
    <name type="synonym">Magnaporthe poae</name>
    <dbReference type="NCBI Taxonomy" id="644358"/>
    <lineage>
        <taxon>Eukaryota</taxon>
        <taxon>Fungi</taxon>
        <taxon>Dikarya</taxon>
        <taxon>Ascomycota</taxon>
        <taxon>Pezizomycotina</taxon>
        <taxon>Sordariomycetes</taxon>
        <taxon>Sordariomycetidae</taxon>
        <taxon>Magnaporthales</taxon>
        <taxon>Magnaporthaceae</taxon>
        <taxon>Magnaporthiopsis</taxon>
    </lineage>
</organism>
<name>A0A0C4E6K6_MAGP6</name>
<dbReference type="PANTHER" id="PTHR42047:SF1">
    <property type="entry name" value="PROTEIN, PUTATIVE (AFU_ORTHOLOGUE AFUA_6G03560)-RELATED"/>
    <property type="match status" value="1"/>
</dbReference>
<feature type="signal peptide" evidence="1">
    <location>
        <begin position="1"/>
        <end position="23"/>
    </location>
</feature>
<feature type="chain" id="PRO_5009385791" description="Endo-1,3(4)-beta-glucanase 1 carbohydrate binding domain-containing protein" evidence="1">
    <location>
        <begin position="24"/>
        <end position="249"/>
    </location>
</feature>
<evidence type="ECO:0000313" key="4">
    <source>
        <dbReference type="EnsemblFungi" id="MAPG_08149T0"/>
    </source>
</evidence>
<dbReference type="InterPro" id="IPR018909">
    <property type="entry name" value="Eng1_septum"/>
</dbReference>
<dbReference type="Proteomes" id="UP000011715">
    <property type="component" value="Unassembled WGS sequence"/>
</dbReference>
<dbReference type="PANTHER" id="PTHR42047">
    <property type="entry name" value="PROTEIN, PUTATIVE (AFU_ORTHOLOGUE AFUA_6G03560)-RELATED"/>
    <property type="match status" value="1"/>
</dbReference>
<dbReference type="eggNOG" id="ENOG502S6B1">
    <property type="taxonomic scope" value="Eukaryota"/>
</dbReference>
<evidence type="ECO:0000313" key="5">
    <source>
        <dbReference type="Proteomes" id="UP000011715"/>
    </source>
</evidence>
<reference evidence="4" key="5">
    <citation type="submission" date="2015-06" db="UniProtKB">
        <authorList>
            <consortium name="EnsemblFungi"/>
        </authorList>
    </citation>
    <scope>IDENTIFICATION</scope>
    <source>
        <strain evidence="4">ATCC 64411</strain>
    </source>
</reference>
<proteinExistence type="predicted"/>
<feature type="domain" description="Endo-1,3(4)-beta-glucanase 1 carbohydrate binding" evidence="2">
    <location>
        <begin position="25"/>
        <end position="70"/>
    </location>
</feature>